<accession>A0A1Y2SU20</accession>
<sequence>MLVFDGKPINFVSVKSFIKTVERNLLGADIREAVRWIKKYFYPDGYNSFRTRHRRAPVNLIMIDEGERVNLAPEGITNHLLSMAVDYPILFNESCYNRFGFIKEELDYFFESRQISLDFESINSYNVKLCDNKRDELIVELKNEINAIKKKFSR</sequence>
<organism evidence="1 2">
    <name type="scientific">Xenorhabdus beddingii</name>
    <dbReference type="NCBI Taxonomy" id="40578"/>
    <lineage>
        <taxon>Bacteria</taxon>
        <taxon>Pseudomonadati</taxon>
        <taxon>Pseudomonadota</taxon>
        <taxon>Gammaproteobacteria</taxon>
        <taxon>Enterobacterales</taxon>
        <taxon>Morganellaceae</taxon>
        <taxon>Xenorhabdus</taxon>
    </lineage>
</organism>
<protein>
    <submittedName>
        <fullName evidence="1">Uncharacterized protein</fullName>
    </submittedName>
</protein>
<proteinExistence type="predicted"/>
<evidence type="ECO:0000313" key="1">
    <source>
        <dbReference type="EMBL" id="OTA21718.1"/>
    </source>
</evidence>
<dbReference type="AlphaFoldDB" id="A0A1Y2SU20"/>
<dbReference type="EMBL" id="MUBK01000002">
    <property type="protein sequence ID" value="OTA21718.1"/>
    <property type="molecule type" value="Genomic_DNA"/>
</dbReference>
<dbReference type="STRING" id="40578.Xbed_00469"/>
<dbReference type="Proteomes" id="UP000194204">
    <property type="component" value="Unassembled WGS sequence"/>
</dbReference>
<keyword evidence="2" id="KW-1185">Reference proteome</keyword>
<comment type="caution">
    <text evidence="1">The sequence shown here is derived from an EMBL/GenBank/DDBJ whole genome shotgun (WGS) entry which is preliminary data.</text>
</comment>
<reference evidence="1 2" key="1">
    <citation type="submission" date="2017-01" db="EMBL/GenBank/DDBJ databases">
        <title>Deconstructing symbiosis and pathogenesis requirements using a combined genomic-metabolomic approach.</title>
        <authorList>
            <person name="Tobias N.J."/>
            <person name="Wolff H."/>
            <person name="Djahanschiri B."/>
            <person name="Ebersberger I."/>
            <person name="Bode H.B."/>
        </authorList>
    </citation>
    <scope>NUCLEOTIDE SEQUENCE [LARGE SCALE GENOMIC DNA]</scope>
    <source>
        <strain evidence="1 2">DSM 4764</strain>
    </source>
</reference>
<gene>
    <name evidence="1" type="ORF">Xbed_00469</name>
</gene>
<dbReference type="RefSeq" id="WP_086111327.1">
    <property type="nucleotide sequence ID" value="NZ_CAWNHF010000112.1"/>
</dbReference>
<name>A0A1Y2SU20_9GAMM</name>
<evidence type="ECO:0000313" key="2">
    <source>
        <dbReference type="Proteomes" id="UP000194204"/>
    </source>
</evidence>